<sequence>MLDTSVDKLVLKNKPYSSSEEWLNTASHASGFIAAILGLIFLLMRVDNLFAQVVCFVYCLSMMMMFLSSTLYHGVSNPILKAKLKTLDHSAIYVLIAGTYTPFMLLVVGGTLGLVAISLIWIIALFGVAFKCFFEHRFPKLSLLTYLLMGWLALGFIYPLYQQLTSNGFWLLVAGGFCYTVGVAFYVAKSTRYTHAVWHLFVVAGCVCHYFSIYQNV</sequence>
<feature type="transmembrane region" description="Helical" evidence="7">
    <location>
        <begin position="167"/>
        <end position="188"/>
    </location>
</feature>
<name>A0ABS9D7T8_9ALTE</name>
<feature type="transmembrane region" description="Helical" evidence="7">
    <location>
        <begin position="141"/>
        <end position="161"/>
    </location>
</feature>
<keyword evidence="6 7" id="KW-0472">Membrane</keyword>
<feature type="transmembrane region" description="Helical" evidence="7">
    <location>
        <begin position="90"/>
        <end position="108"/>
    </location>
</feature>
<dbReference type="InterPro" id="IPR005744">
    <property type="entry name" value="Hy-lIII"/>
</dbReference>
<keyword evidence="3" id="KW-1003">Cell membrane</keyword>
<dbReference type="PANTHER" id="PTHR20855:SF3">
    <property type="entry name" value="LD03007P"/>
    <property type="match status" value="1"/>
</dbReference>
<evidence type="ECO:0000313" key="9">
    <source>
        <dbReference type="Proteomes" id="UP001521137"/>
    </source>
</evidence>
<evidence type="ECO:0000256" key="7">
    <source>
        <dbReference type="SAM" id="Phobius"/>
    </source>
</evidence>
<feature type="transmembrane region" description="Helical" evidence="7">
    <location>
        <begin position="114"/>
        <end position="134"/>
    </location>
</feature>
<comment type="subcellular location">
    <subcellularLocation>
        <location evidence="1">Cell membrane</location>
        <topology evidence="1">Multi-pass membrane protein</topology>
    </subcellularLocation>
</comment>
<feature type="transmembrane region" description="Helical" evidence="7">
    <location>
        <begin position="21"/>
        <end position="43"/>
    </location>
</feature>
<dbReference type="Pfam" id="PF03006">
    <property type="entry name" value="HlyIII"/>
    <property type="match status" value="1"/>
</dbReference>
<dbReference type="InterPro" id="IPR004254">
    <property type="entry name" value="AdipoR/HlyIII-related"/>
</dbReference>
<keyword evidence="5 7" id="KW-1133">Transmembrane helix</keyword>
<accession>A0ABS9D7T8</accession>
<proteinExistence type="inferred from homology"/>
<comment type="caution">
    <text evidence="8">The sequence shown here is derived from an EMBL/GenBank/DDBJ whole genome shotgun (WGS) entry which is preliminary data.</text>
</comment>
<feature type="transmembrane region" description="Helical" evidence="7">
    <location>
        <begin position="49"/>
        <end position="69"/>
    </location>
</feature>
<evidence type="ECO:0000256" key="3">
    <source>
        <dbReference type="ARBA" id="ARBA00022475"/>
    </source>
</evidence>
<evidence type="ECO:0000256" key="6">
    <source>
        <dbReference type="ARBA" id="ARBA00023136"/>
    </source>
</evidence>
<keyword evidence="4 7" id="KW-0812">Transmembrane</keyword>
<dbReference type="EMBL" id="JAKGAS010000003">
    <property type="protein sequence ID" value="MCF2948067.1"/>
    <property type="molecule type" value="Genomic_DNA"/>
</dbReference>
<reference evidence="8 9" key="1">
    <citation type="submission" date="2022-01" db="EMBL/GenBank/DDBJ databases">
        <title>Paraglaciecola sp. G1-23.</title>
        <authorList>
            <person name="Jin M.S."/>
            <person name="Han D.M."/>
            <person name="Kim H.M."/>
            <person name="Jeon C.O."/>
        </authorList>
    </citation>
    <scope>NUCLEOTIDE SEQUENCE [LARGE SCALE GENOMIC DNA]</scope>
    <source>
        <strain evidence="8 9">G1-23</strain>
    </source>
</reference>
<keyword evidence="9" id="KW-1185">Reference proteome</keyword>
<dbReference type="NCBIfam" id="TIGR01065">
    <property type="entry name" value="hlyIII"/>
    <property type="match status" value="1"/>
</dbReference>
<protein>
    <submittedName>
        <fullName evidence="8">Hemolysin III family protein</fullName>
    </submittedName>
</protein>
<evidence type="ECO:0000313" key="8">
    <source>
        <dbReference type="EMBL" id="MCF2948067.1"/>
    </source>
</evidence>
<dbReference type="RefSeq" id="WP_235311640.1">
    <property type="nucleotide sequence ID" value="NZ_JAKGAS010000003.1"/>
</dbReference>
<evidence type="ECO:0000256" key="1">
    <source>
        <dbReference type="ARBA" id="ARBA00004651"/>
    </source>
</evidence>
<feature type="transmembrane region" description="Helical" evidence="7">
    <location>
        <begin position="195"/>
        <end position="214"/>
    </location>
</feature>
<dbReference type="PANTHER" id="PTHR20855">
    <property type="entry name" value="ADIPOR/PROGESTIN RECEPTOR-RELATED"/>
    <property type="match status" value="1"/>
</dbReference>
<evidence type="ECO:0000256" key="4">
    <source>
        <dbReference type="ARBA" id="ARBA00022692"/>
    </source>
</evidence>
<comment type="similarity">
    <text evidence="2">Belongs to the UPF0073 (Hly-III) family.</text>
</comment>
<evidence type="ECO:0000256" key="5">
    <source>
        <dbReference type="ARBA" id="ARBA00022989"/>
    </source>
</evidence>
<dbReference type="Proteomes" id="UP001521137">
    <property type="component" value="Unassembled WGS sequence"/>
</dbReference>
<evidence type="ECO:0000256" key="2">
    <source>
        <dbReference type="ARBA" id="ARBA00008488"/>
    </source>
</evidence>
<organism evidence="8 9">
    <name type="scientific">Paraglaciecola algarum</name>
    <dbReference type="NCBI Taxonomy" id="3050085"/>
    <lineage>
        <taxon>Bacteria</taxon>
        <taxon>Pseudomonadati</taxon>
        <taxon>Pseudomonadota</taxon>
        <taxon>Gammaproteobacteria</taxon>
        <taxon>Alteromonadales</taxon>
        <taxon>Alteromonadaceae</taxon>
        <taxon>Paraglaciecola</taxon>
    </lineage>
</organism>
<gene>
    <name evidence="8" type="ORF">L0668_08115</name>
</gene>